<dbReference type="Pfam" id="PF13649">
    <property type="entry name" value="Methyltransf_25"/>
    <property type="match status" value="1"/>
</dbReference>
<protein>
    <submittedName>
        <fullName evidence="4">SAM-dependent methyltransferase</fullName>
    </submittedName>
</protein>
<evidence type="ECO:0000313" key="5">
    <source>
        <dbReference type="Proteomes" id="UP000249130"/>
    </source>
</evidence>
<dbReference type="RefSeq" id="WP_111421710.1">
    <property type="nucleotide sequence ID" value="NZ_NPEX01000261.1"/>
</dbReference>
<dbReference type="CDD" id="cd02440">
    <property type="entry name" value="AdoMet_MTases"/>
    <property type="match status" value="1"/>
</dbReference>
<dbReference type="EMBL" id="NPEX01000261">
    <property type="protein sequence ID" value="RAI39899.1"/>
    <property type="molecule type" value="Genomic_DNA"/>
</dbReference>
<keyword evidence="1 4" id="KW-0489">Methyltransferase</keyword>
<accession>A0A327KM72</accession>
<organism evidence="4 5">
    <name type="scientific">Rhodoplanes roseus</name>
    <dbReference type="NCBI Taxonomy" id="29409"/>
    <lineage>
        <taxon>Bacteria</taxon>
        <taxon>Pseudomonadati</taxon>
        <taxon>Pseudomonadota</taxon>
        <taxon>Alphaproteobacteria</taxon>
        <taxon>Hyphomicrobiales</taxon>
        <taxon>Nitrobacteraceae</taxon>
        <taxon>Rhodoplanes</taxon>
    </lineage>
</organism>
<dbReference type="InterPro" id="IPR041698">
    <property type="entry name" value="Methyltransf_25"/>
</dbReference>
<dbReference type="InterPro" id="IPR029063">
    <property type="entry name" value="SAM-dependent_MTases_sf"/>
</dbReference>
<sequence length="210" mass="23018">MSSDHRSAADRIVDLYRRHAEAWDSSRGRDLMEKEWLDRFLALVPAGGDVLDLGCGAGEPIAAYLVGQGRRVTGVDTAPALLARCRDRFPTQTFVEADMRTLALGRTFDGLVAWDSFFHLTPEDQRRMVAVFAAHAGETAALMFTSGPAHGVAMGTLEGEPLYHASLDPEEYRTLLGAHGFEIVHHVAEDQGCGGHTVWLARRCSSLRRA</sequence>
<keyword evidence="2 4" id="KW-0808">Transferase</keyword>
<name>A0A327KM72_9BRAD</name>
<comment type="caution">
    <text evidence="4">The sequence shown here is derived from an EMBL/GenBank/DDBJ whole genome shotgun (WGS) entry which is preliminary data.</text>
</comment>
<feature type="domain" description="Methyltransferase" evidence="3">
    <location>
        <begin position="50"/>
        <end position="133"/>
    </location>
</feature>
<dbReference type="PANTHER" id="PTHR43861:SF1">
    <property type="entry name" value="TRANS-ACONITATE 2-METHYLTRANSFERASE"/>
    <property type="match status" value="1"/>
</dbReference>
<dbReference type="OrthoDB" id="9765084at2"/>
<evidence type="ECO:0000313" key="4">
    <source>
        <dbReference type="EMBL" id="RAI39899.1"/>
    </source>
</evidence>
<proteinExistence type="predicted"/>
<dbReference type="Gene3D" id="3.40.50.150">
    <property type="entry name" value="Vaccinia Virus protein VP39"/>
    <property type="match status" value="1"/>
</dbReference>
<dbReference type="SUPFAM" id="SSF53335">
    <property type="entry name" value="S-adenosyl-L-methionine-dependent methyltransferases"/>
    <property type="match status" value="1"/>
</dbReference>
<reference evidence="4 5" key="1">
    <citation type="submission" date="2017-07" db="EMBL/GenBank/DDBJ databases">
        <title>Draft Genome Sequences of Select Purple Nonsulfur Bacteria.</title>
        <authorList>
            <person name="Lasarre B."/>
            <person name="Mckinlay J.B."/>
        </authorList>
    </citation>
    <scope>NUCLEOTIDE SEQUENCE [LARGE SCALE GENOMIC DNA]</scope>
    <source>
        <strain evidence="4 5">DSM 5909</strain>
    </source>
</reference>
<dbReference type="AlphaFoldDB" id="A0A327KM72"/>
<dbReference type="GO" id="GO:0032259">
    <property type="term" value="P:methylation"/>
    <property type="evidence" value="ECO:0007669"/>
    <property type="project" value="UniProtKB-KW"/>
</dbReference>
<dbReference type="PANTHER" id="PTHR43861">
    <property type="entry name" value="TRANS-ACONITATE 2-METHYLTRANSFERASE-RELATED"/>
    <property type="match status" value="1"/>
</dbReference>
<evidence type="ECO:0000259" key="3">
    <source>
        <dbReference type="Pfam" id="PF13649"/>
    </source>
</evidence>
<dbReference type="Proteomes" id="UP000249130">
    <property type="component" value="Unassembled WGS sequence"/>
</dbReference>
<keyword evidence="5" id="KW-1185">Reference proteome</keyword>
<gene>
    <name evidence="4" type="ORF">CH341_24935</name>
</gene>
<evidence type="ECO:0000256" key="1">
    <source>
        <dbReference type="ARBA" id="ARBA00022603"/>
    </source>
</evidence>
<evidence type="ECO:0000256" key="2">
    <source>
        <dbReference type="ARBA" id="ARBA00022679"/>
    </source>
</evidence>
<dbReference type="GO" id="GO:0008168">
    <property type="term" value="F:methyltransferase activity"/>
    <property type="evidence" value="ECO:0007669"/>
    <property type="project" value="UniProtKB-KW"/>
</dbReference>